<keyword evidence="3" id="KW-0349">Heme</keyword>
<evidence type="ECO:0000256" key="7">
    <source>
        <dbReference type="ARBA" id="ARBA00023136"/>
    </source>
</evidence>
<evidence type="ECO:0000313" key="9">
    <source>
        <dbReference type="EMBL" id="BCG48292.1"/>
    </source>
</evidence>
<organism evidence="9 10">
    <name type="scientific">Citrifermentans bremense</name>
    <dbReference type="NCBI Taxonomy" id="60035"/>
    <lineage>
        <taxon>Bacteria</taxon>
        <taxon>Pseudomonadati</taxon>
        <taxon>Thermodesulfobacteriota</taxon>
        <taxon>Desulfuromonadia</taxon>
        <taxon>Geobacterales</taxon>
        <taxon>Geobacteraceae</taxon>
        <taxon>Citrifermentans</taxon>
    </lineage>
</organism>
<dbReference type="PANTHER" id="PTHR30333:SF1">
    <property type="entry name" value="CYTOCHROME C-TYPE PROTEIN NAPC"/>
    <property type="match status" value="1"/>
</dbReference>
<keyword evidence="2" id="KW-0813">Transport</keyword>
<evidence type="ECO:0000256" key="6">
    <source>
        <dbReference type="ARBA" id="ARBA00023004"/>
    </source>
</evidence>
<evidence type="ECO:0000313" key="10">
    <source>
        <dbReference type="Proteomes" id="UP000515472"/>
    </source>
</evidence>
<dbReference type="GO" id="GO:0009055">
    <property type="term" value="F:electron transfer activity"/>
    <property type="evidence" value="ECO:0007669"/>
    <property type="project" value="TreeGrafter"/>
</dbReference>
<dbReference type="CDD" id="cd21555">
    <property type="entry name" value="OmcS-like"/>
    <property type="match status" value="1"/>
</dbReference>
<evidence type="ECO:0000256" key="2">
    <source>
        <dbReference type="ARBA" id="ARBA00022448"/>
    </source>
</evidence>
<evidence type="ECO:0000256" key="8">
    <source>
        <dbReference type="SAM" id="SignalP"/>
    </source>
</evidence>
<protein>
    <submittedName>
        <fullName evidence="9">Cytochrome c family protein</fullName>
    </submittedName>
</protein>
<feature type="signal peptide" evidence="8">
    <location>
        <begin position="1"/>
        <end position="33"/>
    </location>
</feature>
<evidence type="ECO:0000256" key="5">
    <source>
        <dbReference type="ARBA" id="ARBA00022982"/>
    </source>
</evidence>
<keyword evidence="5" id="KW-0249">Electron transport</keyword>
<dbReference type="AlphaFoldDB" id="A0A6S6M1P8"/>
<dbReference type="GO" id="GO:0046872">
    <property type="term" value="F:metal ion binding"/>
    <property type="evidence" value="ECO:0007669"/>
    <property type="project" value="UniProtKB-KW"/>
</dbReference>
<accession>A0A6S6M1P8</accession>
<keyword evidence="4" id="KW-0479">Metal-binding</keyword>
<dbReference type="Proteomes" id="UP000515472">
    <property type="component" value="Chromosome"/>
</dbReference>
<feature type="chain" id="PRO_5028043373" evidence="8">
    <location>
        <begin position="34"/>
        <end position="437"/>
    </location>
</feature>
<keyword evidence="7" id="KW-0472">Membrane</keyword>
<keyword evidence="8" id="KW-0732">Signal</keyword>
<comment type="subcellular location">
    <subcellularLocation>
        <location evidence="1">Membrane</location>
    </subcellularLocation>
</comment>
<keyword evidence="10" id="KW-1185">Reference proteome</keyword>
<dbReference type="PANTHER" id="PTHR30333">
    <property type="entry name" value="CYTOCHROME C-TYPE PROTEIN"/>
    <property type="match status" value="1"/>
</dbReference>
<sequence length="437" mass="46264">MLTTCLKRTPARMFAIRLVVIASILLWVNNSHAAYLAGNAKPFHNGGTGECNGCHSTGAVESGVPRRGNLLGSDASSTCLRCHQSTEGFQHDEPYQVATSGITLVEGIAPRNLTPGGDFGWLKKNYRWSGEGRDKEASQGERHGHNIVAADYGYSADTRLSIAPGGNFPSNSLSCISCHDPHGNYRRSVDGTISNAGKPIIASGSYNDSPDPDGLSTVSVYRMLAGKGYQGAPGVEFTADPPAAVAPSAYNREESSTDTRVAYGSGVSEWCSNCHGSIHDAGTGRATQHPSGKQGKLSAEVTYNYNAYISSGNLNGSSATAYNSLAPFEMGTDEYSVLKATANSNGSNKSGATMDSNVMCLSCHRAHASGWDSSMRWNVNTTFIVYDGRYPGTDNGAPAAIAQGRTSAEVKMAMYGKKASDFAVYQRSLCNKCHAKD</sequence>
<evidence type="ECO:0000256" key="4">
    <source>
        <dbReference type="ARBA" id="ARBA00022723"/>
    </source>
</evidence>
<evidence type="ECO:0000256" key="3">
    <source>
        <dbReference type="ARBA" id="ARBA00022617"/>
    </source>
</evidence>
<dbReference type="SUPFAM" id="SSF48695">
    <property type="entry name" value="Multiheme cytochromes"/>
    <property type="match status" value="1"/>
</dbReference>
<gene>
    <name evidence="9" type="ORF">GEOBRER4_n3178</name>
</gene>
<name>A0A6S6M1P8_9BACT</name>
<dbReference type="GO" id="GO:0009061">
    <property type="term" value="P:anaerobic respiration"/>
    <property type="evidence" value="ECO:0007669"/>
    <property type="project" value="TreeGrafter"/>
</dbReference>
<dbReference type="EMBL" id="AP023213">
    <property type="protein sequence ID" value="BCG48292.1"/>
    <property type="molecule type" value="Genomic_DNA"/>
</dbReference>
<dbReference type="InterPro" id="IPR036280">
    <property type="entry name" value="Multihaem_cyt_sf"/>
</dbReference>
<dbReference type="KEGG" id="gbn:GEOBRER4_30420"/>
<evidence type="ECO:0000256" key="1">
    <source>
        <dbReference type="ARBA" id="ARBA00004370"/>
    </source>
</evidence>
<proteinExistence type="predicted"/>
<keyword evidence="6" id="KW-0408">Iron</keyword>
<dbReference type="InterPro" id="IPR051174">
    <property type="entry name" value="Cytochrome_c-type_ET"/>
</dbReference>
<dbReference type="GO" id="GO:0016020">
    <property type="term" value="C:membrane"/>
    <property type="evidence" value="ECO:0007669"/>
    <property type="project" value="UniProtKB-SubCell"/>
</dbReference>
<reference evidence="9 10" key="1">
    <citation type="submission" date="2020-06" db="EMBL/GenBank/DDBJ databases">
        <title>Interaction of electrochemicaly active bacteria, Geobacter bremensis R4 on different carbon anode.</title>
        <authorList>
            <person name="Meng L."/>
            <person name="Yoshida N."/>
        </authorList>
    </citation>
    <scope>NUCLEOTIDE SEQUENCE [LARGE SCALE GENOMIC DNA]</scope>
    <source>
        <strain evidence="9 10">R4</strain>
    </source>
</reference>